<dbReference type="SMART" id="SM00744">
    <property type="entry name" value="RINGv"/>
    <property type="match status" value="1"/>
</dbReference>
<dbReference type="InterPro" id="IPR022143">
    <property type="entry name" value="DUF3675"/>
</dbReference>
<accession>A0A8T2S5I4</accession>
<dbReference type="InterPro" id="IPR011016">
    <property type="entry name" value="Znf_RING-CH"/>
</dbReference>
<dbReference type="GO" id="GO:0016020">
    <property type="term" value="C:membrane"/>
    <property type="evidence" value="ECO:0007669"/>
    <property type="project" value="TreeGrafter"/>
</dbReference>
<keyword evidence="2" id="KW-0863">Zinc-finger</keyword>
<dbReference type="GO" id="GO:0016567">
    <property type="term" value="P:protein ubiquitination"/>
    <property type="evidence" value="ECO:0007669"/>
    <property type="project" value="TreeGrafter"/>
</dbReference>
<feature type="transmembrane region" description="Helical" evidence="4">
    <location>
        <begin position="230"/>
        <end position="249"/>
    </location>
</feature>
<feature type="transmembrane region" description="Helical" evidence="4">
    <location>
        <begin position="261"/>
        <end position="282"/>
    </location>
</feature>
<evidence type="ECO:0000256" key="1">
    <source>
        <dbReference type="ARBA" id="ARBA00022723"/>
    </source>
</evidence>
<dbReference type="SUPFAM" id="SSF57850">
    <property type="entry name" value="RING/U-box"/>
    <property type="match status" value="1"/>
</dbReference>
<dbReference type="OMA" id="ICHQTYQ"/>
<proteinExistence type="predicted"/>
<keyword evidence="7" id="KW-1185">Reference proteome</keyword>
<comment type="caution">
    <text evidence="6">The sequence shown here is derived from an EMBL/GenBank/DDBJ whole genome shotgun (WGS) entry which is preliminary data.</text>
</comment>
<keyword evidence="3" id="KW-0862">Zinc</keyword>
<dbReference type="OrthoDB" id="264354at2759"/>
<evidence type="ECO:0000259" key="5">
    <source>
        <dbReference type="PROSITE" id="PS51292"/>
    </source>
</evidence>
<dbReference type="PROSITE" id="PS51292">
    <property type="entry name" value="ZF_RING_CH"/>
    <property type="match status" value="1"/>
</dbReference>
<dbReference type="Pfam" id="PF12906">
    <property type="entry name" value="RINGv"/>
    <property type="match status" value="1"/>
</dbReference>
<dbReference type="PANTHER" id="PTHR23012:SF215">
    <property type="entry name" value="RING_FYVE_PHD ZINC FINGER SUPERFAMILY PROTEIN"/>
    <property type="match status" value="1"/>
</dbReference>
<gene>
    <name evidence="6" type="ORF">KP509_22G004900</name>
</gene>
<dbReference type="GO" id="GO:0008270">
    <property type="term" value="F:zinc ion binding"/>
    <property type="evidence" value="ECO:0007669"/>
    <property type="project" value="UniProtKB-KW"/>
</dbReference>
<reference evidence="6" key="1">
    <citation type="submission" date="2021-08" db="EMBL/GenBank/DDBJ databases">
        <title>WGS assembly of Ceratopteris richardii.</title>
        <authorList>
            <person name="Marchant D.B."/>
            <person name="Chen G."/>
            <person name="Jenkins J."/>
            <person name="Shu S."/>
            <person name="Leebens-Mack J."/>
            <person name="Grimwood J."/>
            <person name="Schmutz J."/>
            <person name="Soltis P."/>
            <person name="Soltis D."/>
            <person name="Chen Z.-H."/>
        </authorList>
    </citation>
    <scope>NUCLEOTIDE SEQUENCE</scope>
    <source>
        <strain evidence="6">Whitten #5841</strain>
        <tissue evidence="6">Leaf</tissue>
    </source>
</reference>
<evidence type="ECO:0000256" key="3">
    <source>
        <dbReference type="ARBA" id="ARBA00022833"/>
    </source>
</evidence>
<name>A0A8T2S5I4_CERRI</name>
<evidence type="ECO:0000313" key="7">
    <source>
        <dbReference type="Proteomes" id="UP000825935"/>
    </source>
</evidence>
<evidence type="ECO:0000256" key="4">
    <source>
        <dbReference type="SAM" id="Phobius"/>
    </source>
</evidence>
<protein>
    <recommendedName>
        <fullName evidence="5">RING-CH-type domain-containing protein</fullName>
    </recommendedName>
</protein>
<dbReference type="EMBL" id="CM035427">
    <property type="protein sequence ID" value="KAH7306279.1"/>
    <property type="molecule type" value="Genomic_DNA"/>
</dbReference>
<keyword evidence="4" id="KW-1133">Transmembrane helix</keyword>
<sequence length="326" mass="35904">MSENISASFGTQDVSATTCHGTSACTEIHKEPSYLSRKAYYPGAKRLNAQRSSSCLPPKEDSTHLNVLGSSSCLALHTNNSVTTKKDGEIPVASWNEDTVVNGKISKHIHAILAECRICQEEDDLSNLEIPCACTGSLKYAHRTCVQHWCNEKGDTLCEICRKPYEGGYTAPPSAVRSDSFPINIGDGWEITSTHRFDGHEPRIFAVTSEHLFSEAEYEAYYRANERSAVCFRSVALILMILLLLRHVLSITSTGTDEDSSTFFLLFILRTAGFFLPCYIMARALNVLQCRRQRQDAALAAAEVAYLLQSGQAQSVRIAVSPGLLP</sequence>
<keyword evidence="1" id="KW-0479">Metal-binding</keyword>
<dbReference type="GO" id="GO:0004842">
    <property type="term" value="F:ubiquitin-protein transferase activity"/>
    <property type="evidence" value="ECO:0007669"/>
    <property type="project" value="TreeGrafter"/>
</dbReference>
<organism evidence="6 7">
    <name type="scientific">Ceratopteris richardii</name>
    <name type="common">Triangle waterfern</name>
    <dbReference type="NCBI Taxonomy" id="49495"/>
    <lineage>
        <taxon>Eukaryota</taxon>
        <taxon>Viridiplantae</taxon>
        <taxon>Streptophyta</taxon>
        <taxon>Embryophyta</taxon>
        <taxon>Tracheophyta</taxon>
        <taxon>Polypodiopsida</taxon>
        <taxon>Polypodiidae</taxon>
        <taxon>Polypodiales</taxon>
        <taxon>Pteridineae</taxon>
        <taxon>Pteridaceae</taxon>
        <taxon>Parkerioideae</taxon>
        <taxon>Ceratopteris</taxon>
    </lineage>
</organism>
<dbReference type="Gene3D" id="3.30.40.10">
    <property type="entry name" value="Zinc/RING finger domain, C3HC4 (zinc finger)"/>
    <property type="match status" value="1"/>
</dbReference>
<dbReference type="InterPro" id="IPR033275">
    <property type="entry name" value="MARCH-like"/>
</dbReference>
<keyword evidence="4" id="KW-0472">Membrane</keyword>
<dbReference type="CDD" id="cd16495">
    <property type="entry name" value="RING_CH-C4HC3_MARCH"/>
    <property type="match status" value="1"/>
</dbReference>
<evidence type="ECO:0000313" key="6">
    <source>
        <dbReference type="EMBL" id="KAH7306279.1"/>
    </source>
</evidence>
<keyword evidence="4" id="KW-0812">Transmembrane</keyword>
<dbReference type="AlphaFoldDB" id="A0A8T2S5I4"/>
<dbReference type="Pfam" id="PF12428">
    <property type="entry name" value="DUF3675"/>
    <property type="match status" value="1"/>
</dbReference>
<dbReference type="InterPro" id="IPR013083">
    <property type="entry name" value="Znf_RING/FYVE/PHD"/>
</dbReference>
<dbReference type="PANTHER" id="PTHR23012">
    <property type="entry name" value="RING/FYVE/PHD ZINC FINGER DOMAIN-CONTAINING"/>
    <property type="match status" value="1"/>
</dbReference>
<feature type="domain" description="RING-CH-type" evidence="5">
    <location>
        <begin position="108"/>
        <end position="168"/>
    </location>
</feature>
<dbReference type="Proteomes" id="UP000825935">
    <property type="component" value="Chromosome 22"/>
</dbReference>
<evidence type="ECO:0000256" key="2">
    <source>
        <dbReference type="ARBA" id="ARBA00022771"/>
    </source>
</evidence>